<protein>
    <submittedName>
        <fullName evidence="3">Uncharacterized protein</fullName>
    </submittedName>
</protein>
<dbReference type="Proteomes" id="UP000000763">
    <property type="component" value="Chromosome 6"/>
</dbReference>
<gene>
    <name evidence="3" type="primary">B1197G05.30</name>
</gene>
<dbReference type="PANTHER" id="PTHR48048:SF45">
    <property type="entry name" value="GLYCOSYLTRANSFERASE"/>
    <property type="match status" value="1"/>
</dbReference>
<organism evidence="3 4">
    <name type="scientific">Oryza sativa subsp. japonica</name>
    <name type="common">Rice</name>
    <dbReference type="NCBI Taxonomy" id="39947"/>
    <lineage>
        <taxon>Eukaryota</taxon>
        <taxon>Viridiplantae</taxon>
        <taxon>Streptophyta</taxon>
        <taxon>Embryophyta</taxon>
        <taxon>Tracheophyta</taxon>
        <taxon>Spermatophyta</taxon>
        <taxon>Magnoliopsida</taxon>
        <taxon>Liliopsida</taxon>
        <taxon>Poales</taxon>
        <taxon>Poaceae</taxon>
        <taxon>BOP clade</taxon>
        <taxon>Oryzoideae</taxon>
        <taxon>Oryzeae</taxon>
        <taxon>Oryzinae</taxon>
        <taxon>Oryza</taxon>
        <taxon>Oryza sativa</taxon>
    </lineage>
</organism>
<feature type="compositionally biased region" description="Low complexity" evidence="2">
    <location>
        <begin position="269"/>
        <end position="280"/>
    </location>
</feature>
<reference evidence="4" key="1">
    <citation type="journal article" date="2005" name="Nature">
        <title>The map-based sequence of the rice genome.</title>
        <authorList>
            <consortium name="International rice genome sequencing project (IRGSP)"/>
            <person name="Matsumoto T."/>
            <person name="Wu J."/>
            <person name="Kanamori H."/>
            <person name="Katayose Y."/>
            <person name="Fujisawa M."/>
            <person name="Namiki N."/>
            <person name="Mizuno H."/>
            <person name="Yamamoto K."/>
            <person name="Antonio B.A."/>
            <person name="Baba T."/>
            <person name="Sakata K."/>
            <person name="Nagamura Y."/>
            <person name="Aoki H."/>
            <person name="Arikawa K."/>
            <person name="Arita K."/>
            <person name="Bito T."/>
            <person name="Chiden Y."/>
            <person name="Fujitsuka N."/>
            <person name="Fukunaka R."/>
            <person name="Hamada M."/>
            <person name="Harada C."/>
            <person name="Hayashi A."/>
            <person name="Hijishita S."/>
            <person name="Honda M."/>
            <person name="Hosokawa S."/>
            <person name="Ichikawa Y."/>
            <person name="Idonuma A."/>
            <person name="Iijima M."/>
            <person name="Ikeda M."/>
            <person name="Ikeno M."/>
            <person name="Ito K."/>
            <person name="Ito S."/>
            <person name="Ito T."/>
            <person name="Ito Y."/>
            <person name="Ito Y."/>
            <person name="Iwabuchi A."/>
            <person name="Kamiya K."/>
            <person name="Karasawa W."/>
            <person name="Kurita K."/>
            <person name="Katagiri S."/>
            <person name="Kikuta A."/>
            <person name="Kobayashi H."/>
            <person name="Kobayashi N."/>
            <person name="Machita K."/>
            <person name="Maehara T."/>
            <person name="Masukawa M."/>
            <person name="Mizubayashi T."/>
            <person name="Mukai Y."/>
            <person name="Nagasaki H."/>
            <person name="Nagata Y."/>
            <person name="Naito S."/>
            <person name="Nakashima M."/>
            <person name="Nakama Y."/>
            <person name="Nakamichi Y."/>
            <person name="Nakamura M."/>
            <person name="Meguro A."/>
            <person name="Negishi M."/>
            <person name="Ohta I."/>
            <person name="Ohta T."/>
            <person name="Okamoto M."/>
            <person name="Ono N."/>
            <person name="Saji S."/>
            <person name="Sakaguchi M."/>
            <person name="Sakai K."/>
            <person name="Shibata M."/>
            <person name="Shimokawa T."/>
            <person name="Song J."/>
            <person name="Takazaki Y."/>
            <person name="Terasawa K."/>
            <person name="Tsugane M."/>
            <person name="Tsuji K."/>
            <person name="Ueda S."/>
            <person name="Waki K."/>
            <person name="Yamagata H."/>
            <person name="Yamamoto M."/>
            <person name="Yamamoto S."/>
            <person name="Yamane H."/>
            <person name="Yoshiki S."/>
            <person name="Yoshihara R."/>
            <person name="Yukawa K."/>
            <person name="Zhong H."/>
            <person name="Yano M."/>
            <person name="Yuan Q."/>
            <person name="Ouyang S."/>
            <person name="Liu J."/>
            <person name="Jones K.M."/>
            <person name="Gansberger K."/>
            <person name="Moffat K."/>
            <person name="Hill J."/>
            <person name="Bera J."/>
            <person name="Fadrosh D."/>
            <person name="Jin S."/>
            <person name="Johri S."/>
            <person name="Kim M."/>
            <person name="Overton L."/>
            <person name="Reardon M."/>
            <person name="Tsitrin T."/>
            <person name="Vuong H."/>
            <person name="Weaver B."/>
            <person name="Ciecko A."/>
            <person name="Tallon L."/>
            <person name="Jackson J."/>
            <person name="Pai G."/>
            <person name="Aken S.V."/>
            <person name="Utterback T."/>
            <person name="Reidmuller S."/>
            <person name="Feldblyum T."/>
            <person name="Hsiao J."/>
            <person name="Zismann V."/>
            <person name="Iobst S."/>
            <person name="de Vazeille A.R."/>
            <person name="Buell C.R."/>
            <person name="Ying K."/>
            <person name="Li Y."/>
            <person name="Lu T."/>
            <person name="Huang Y."/>
            <person name="Zhao Q."/>
            <person name="Feng Q."/>
            <person name="Zhang L."/>
            <person name="Zhu J."/>
            <person name="Weng Q."/>
            <person name="Mu J."/>
            <person name="Lu Y."/>
            <person name="Fan D."/>
            <person name="Liu Y."/>
            <person name="Guan J."/>
            <person name="Zhang Y."/>
            <person name="Yu S."/>
            <person name="Liu X."/>
            <person name="Zhang Y."/>
            <person name="Hong G."/>
            <person name="Han B."/>
            <person name="Choisne N."/>
            <person name="Demange N."/>
            <person name="Orjeda G."/>
            <person name="Samain S."/>
            <person name="Cattolico L."/>
            <person name="Pelletier E."/>
            <person name="Couloux A."/>
            <person name="Segurens B."/>
            <person name="Wincker P."/>
            <person name="D'Hont A."/>
            <person name="Scarpelli C."/>
            <person name="Weissenbach J."/>
            <person name="Salanoubat M."/>
            <person name="Quetier F."/>
            <person name="Yu Y."/>
            <person name="Kim H.R."/>
            <person name="Rambo T."/>
            <person name="Currie J."/>
            <person name="Collura K."/>
            <person name="Luo M."/>
            <person name="Yang T."/>
            <person name="Ammiraju J.S.S."/>
            <person name="Engler F."/>
            <person name="Soderlund C."/>
            <person name="Wing R.A."/>
            <person name="Palmer L.E."/>
            <person name="de la Bastide M."/>
            <person name="Spiegel L."/>
            <person name="Nascimento L."/>
            <person name="Zutavern T."/>
            <person name="O'Shaughnessy A."/>
            <person name="Dike S."/>
            <person name="Dedhia N."/>
            <person name="Preston R."/>
            <person name="Balija V."/>
            <person name="McCombie W.R."/>
            <person name="Chow T."/>
            <person name="Chen H."/>
            <person name="Chung M."/>
            <person name="Chen C."/>
            <person name="Shaw J."/>
            <person name="Wu H."/>
            <person name="Hsiao K."/>
            <person name="Chao Y."/>
            <person name="Chu M."/>
            <person name="Cheng C."/>
            <person name="Hour A."/>
            <person name="Lee P."/>
            <person name="Lin S."/>
            <person name="Lin Y."/>
            <person name="Liou J."/>
            <person name="Liu S."/>
            <person name="Hsing Y."/>
            <person name="Raghuvanshi S."/>
            <person name="Mohanty A."/>
            <person name="Bharti A.K."/>
            <person name="Gaur A."/>
            <person name="Gupta V."/>
            <person name="Kumar D."/>
            <person name="Ravi V."/>
            <person name="Vij S."/>
            <person name="Kapur A."/>
            <person name="Khurana P."/>
            <person name="Khurana P."/>
            <person name="Khurana J.P."/>
            <person name="Tyagi A.K."/>
            <person name="Gaikwad K."/>
            <person name="Singh A."/>
            <person name="Dalal V."/>
            <person name="Srivastava S."/>
            <person name="Dixit A."/>
            <person name="Pal A.K."/>
            <person name="Ghazi I.A."/>
            <person name="Yadav M."/>
            <person name="Pandit A."/>
            <person name="Bhargava A."/>
            <person name="Sureshbabu K."/>
            <person name="Batra K."/>
            <person name="Sharma T.R."/>
            <person name="Mohapatra T."/>
            <person name="Singh N.K."/>
            <person name="Messing J."/>
            <person name="Nelson A.B."/>
            <person name="Fuks G."/>
            <person name="Kavchok S."/>
            <person name="Keizer G."/>
            <person name="Linton E."/>
            <person name="Llaca V."/>
            <person name="Song R."/>
            <person name="Tanyolac B."/>
            <person name="Young S."/>
            <person name="Ho-Il K."/>
            <person name="Hahn J.H."/>
            <person name="Sangsakoo G."/>
            <person name="Vanavichit A."/>
            <person name="de Mattos Luiz.A.T."/>
            <person name="Zimmer P.D."/>
            <person name="Malone G."/>
            <person name="Dellagostin O."/>
            <person name="de Oliveira A.C."/>
            <person name="Bevan M."/>
            <person name="Bancroft I."/>
            <person name="Minx P."/>
            <person name="Cordum H."/>
            <person name="Wilson R."/>
            <person name="Cheng Z."/>
            <person name="Jin W."/>
            <person name="Jiang J."/>
            <person name="Leong S.A."/>
            <person name="Iwama H."/>
            <person name="Gojobori T."/>
            <person name="Itoh T."/>
            <person name="Niimura Y."/>
            <person name="Fujii Y."/>
            <person name="Habara T."/>
            <person name="Sakai H."/>
            <person name="Sato Y."/>
            <person name="Wilson G."/>
            <person name="Kumar K."/>
            <person name="McCouch S."/>
            <person name="Juretic N."/>
            <person name="Hoen D."/>
            <person name="Wright S."/>
            <person name="Bruskiewich R."/>
            <person name="Bureau T."/>
            <person name="Miyao A."/>
            <person name="Hirochika H."/>
            <person name="Nishikawa T."/>
            <person name="Kadowaki K."/>
            <person name="Sugiura M."/>
            <person name="Burr B."/>
            <person name="Sasaki T."/>
        </authorList>
    </citation>
    <scope>NUCLEOTIDE SEQUENCE [LARGE SCALE GENOMIC DNA]</scope>
    <source>
        <strain evidence="4">cv. Nipponbare</strain>
    </source>
</reference>
<dbReference type="SUPFAM" id="SSF53756">
    <property type="entry name" value="UDP-Glycosyltransferase/glycogen phosphorylase"/>
    <property type="match status" value="1"/>
</dbReference>
<evidence type="ECO:0000256" key="2">
    <source>
        <dbReference type="SAM" id="MobiDB-lite"/>
    </source>
</evidence>
<sequence>MGVHDFTAGLPPSPPTGVFAYMVGERGACASPSTLPNSKRVSTAVAEDAATCSLAEPGCSDGGQGQGQAEATATFIPGEVSRAFTVCLSIMDSASPSASPPRPDETTSADFTVSVVRGATATTTARGKRGQRPAKPLLVTVRPVCLVNGDGDDVLEHGRGWDAVRVLAWLDAKPAPSVVYVCFGRLTRFPHEQVAELGMGLVDSGVNFVRVGRRGQEHVGVTVPGGAPARDAAGRRVCAPAAVAAHLLAKLARSFTGLRRRRSAKSGARRSTVTAKGSASSRLGRSSALLCPPVSPAASAGKASAWTRICLPPLPPAAARYCLSVAGDERGEKRGTKEKEVEG</sequence>
<name>Q5VMG7_ORYSJ</name>
<evidence type="ECO:0000313" key="4">
    <source>
        <dbReference type="Proteomes" id="UP000000763"/>
    </source>
</evidence>
<comment type="similarity">
    <text evidence="1">Belongs to the UDP-glycosyltransferase family.</text>
</comment>
<evidence type="ECO:0000313" key="3">
    <source>
        <dbReference type="EMBL" id="BAD69358.1"/>
    </source>
</evidence>
<proteinExistence type="inferred from homology"/>
<feature type="region of interest" description="Disordered" evidence="2">
    <location>
        <begin position="260"/>
        <end position="280"/>
    </location>
</feature>
<dbReference type="Gene3D" id="3.40.50.2000">
    <property type="entry name" value="Glycogen Phosphorylase B"/>
    <property type="match status" value="1"/>
</dbReference>
<dbReference type="AlphaFoldDB" id="Q5VMG7"/>
<dbReference type="GO" id="GO:0035251">
    <property type="term" value="F:UDP-glucosyltransferase activity"/>
    <property type="evidence" value="ECO:0007669"/>
    <property type="project" value="InterPro"/>
</dbReference>
<dbReference type="InterPro" id="IPR050481">
    <property type="entry name" value="UDP-glycosyltransf_plant"/>
</dbReference>
<dbReference type="EMBL" id="AP006584">
    <property type="protein sequence ID" value="BAD69358.1"/>
    <property type="molecule type" value="Genomic_DNA"/>
</dbReference>
<accession>Q5VMG7</accession>
<reference evidence="4" key="2">
    <citation type="journal article" date="2008" name="Nucleic Acids Res.">
        <title>The rice annotation project database (RAP-DB): 2008 update.</title>
        <authorList>
            <consortium name="The rice annotation project (RAP)"/>
        </authorList>
    </citation>
    <scope>GENOME REANNOTATION</scope>
    <source>
        <strain evidence="4">cv. Nipponbare</strain>
    </source>
</reference>
<evidence type="ECO:0000256" key="1">
    <source>
        <dbReference type="ARBA" id="ARBA00009995"/>
    </source>
</evidence>
<dbReference type="PANTHER" id="PTHR48048">
    <property type="entry name" value="GLYCOSYLTRANSFERASE"/>
    <property type="match status" value="1"/>
</dbReference>